<reference evidence="2 3" key="1">
    <citation type="journal article" date="2023" name="G3 (Bethesda)">
        <title>A chromosome-length genome assembly and annotation of blackberry (Rubus argutus, cv. 'Hillquist').</title>
        <authorList>
            <person name="Bruna T."/>
            <person name="Aryal R."/>
            <person name="Dudchenko O."/>
            <person name="Sargent D.J."/>
            <person name="Mead D."/>
            <person name="Buti M."/>
            <person name="Cavallini A."/>
            <person name="Hytonen T."/>
            <person name="Andres J."/>
            <person name="Pham M."/>
            <person name="Weisz D."/>
            <person name="Mascagni F."/>
            <person name="Usai G."/>
            <person name="Natali L."/>
            <person name="Bassil N."/>
            <person name="Fernandez G.E."/>
            <person name="Lomsadze A."/>
            <person name="Armour M."/>
            <person name="Olukolu B."/>
            <person name="Poorten T."/>
            <person name="Britton C."/>
            <person name="Davik J."/>
            <person name="Ashrafi H."/>
            <person name="Aiden E.L."/>
            <person name="Borodovsky M."/>
            <person name="Worthington M."/>
        </authorList>
    </citation>
    <scope>NUCLEOTIDE SEQUENCE [LARGE SCALE GENOMIC DNA]</scope>
    <source>
        <strain evidence="2">PI 553951</strain>
    </source>
</reference>
<protein>
    <submittedName>
        <fullName evidence="2">Uncharacterized protein</fullName>
    </submittedName>
</protein>
<comment type="caution">
    <text evidence="2">The sequence shown here is derived from an EMBL/GenBank/DDBJ whole genome shotgun (WGS) entry which is preliminary data.</text>
</comment>
<dbReference type="EMBL" id="JBEDUW010000005">
    <property type="protein sequence ID" value="KAK9926779.1"/>
    <property type="molecule type" value="Genomic_DNA"/>
</dbReference>
<dbReference type="Proteomes" id="UP001457282">
    <property type="component" value="Unassembled WGS sequence"/>
</dbReference>
<evidence type="ECO:0000313" key="2">
    <source>
        <dbReference type="EMBL" id="KAK9926779.1"/>
    </source>
</evidence>
<gene>
    <name evidence="2" type="ORF">M0R45_023992</name>
</gene>
<accession>A0AAW1WRS5</accession>
<keyword evidence="3" id="KW-1185">Reference proteome</keyword>
<feature type="region of interest" description="Disordered" evidence="1">
    <location>
        <begin position="62"/>
        <end position="131"/>
    </location>
</feature>
<organism evidence="2 3">
    <name type="scientific">Rubus argutus</name>
    <name type="common">Southern blackberry</name>
    <dbReference type="NCBI Taxonomy" id="59490"/>
    <lineage>
        <taxon>Eukaryota</taxon>
        <taxon>Viridiplantae</taxon>
        <taxon>Streptophyta</taxon>
        <taxon>Embryophyta</taxon>
        <taxon>Tracheophyta</taxon>
        <taxon>Spermatophyta</taxon>
        <taxon>Magnoliopsida</taxon>
        <taxon>eudicotyledons</taxon>
        <taxon>Gunneridae</taxon>
        <taxon>Pentapetalae</taxon>
        <taxon>rosids</taxon>
        <taxon>fabids</taxon>
        <taxon>Rosales</taxon>
        <taxon>Rosaceae</taxon>
        <taxon>Rosoideae</taxon>
        <taxon>Rosoideae incertae sedis</taxon>
        <taxon>Rubus</taxon>
    </lineage>
</organism>
<name>A0AAW1WRS5_RUBAR</name>
<dbReference type="AlphaFoldDB" id="A0AAW1WRS5"/>
<proteinExistence type="predicted"/>
<evidence type="ECO:0000313" key="3">
    <source>
        <dbReference type="Proteomes" id="UP001457282"/>
    </source>
</evidence>
<sequence>MRNPFSLRLPTSLSLLTFLLRPPLNPSRRILSSSSHHRHRQRLRFHPLELRHHPLPRTLLHLPLPLRQRRPEQPVSARQGRHRRQPLQGQAHGRLRLQPLPARRLRLRPSCRRGDPRLLQQLGRRRGPDPR</sequence>
<evidence type="ECO:0000256" key="1">
    <source>
        <dbReference type="SAM" id="MobiDB-lite"/>
    </source>
</evidence>